<dbReference type="InterPro" id="IPR050182">
    <property type="entry name" value="Cytochrome_P450_fam2"/>
</dbReference>
<reference evidence="15" key="1">
    <citation type="submission" date="2025-08" db="UniProtKB">
        <authorList>
            <consortium name="RefSeq"/>
        </authorList>
    </citation>
    <scope>IDENTIFICATION</scope>
</reference>
<comment type="cofactor">
    <cofactor evidence="1">
        <name>heme</name>
        <dbReference type="ChEBI" id="CHEBI:30413"/>
    </cofactor>
</comment>
<dbReference type="Pfam" id="PF00067">
    <property type="entry name" value="p450"/>
    <property type="match status" value="1"/>
</dbReference>
<dbReference type="KEGG" id="goe:100906940"/>
<dbReference type="PANTHER" id="PTHR24300">
    <property type="entry name" value="CYTOCHROME P450 508A4-RELATED"/>
    <property type="match status" value="1"/>
</dbReference>
<evidence type="ECO:0000256" key="11">
    <source>
        <dbReference type="ARBA" id="ARBA00023004"/>
    </source>
</evidence>
<evidence type="ECO:0000256" key="1">
    <source>
        <dbReference type="ARBA" id="ARBA00001971"/>
    </source>
</evidence>
<keyword evidence="6" id="KW-0349">Heme</keyword>
<evidence type="ECO:0000256" key="10">
    <source>
        <dbReference type="ARBA" id="ARBA00023002"/>
    </source>
</evidence>
<comment type="similarity">
    <text evidence="5">Belongs to the cytochrome P450 family.</text>
</comment>
<name>A0AAJ7P9Q6_9ACAR</name>
<evidence type="ECO:0000256" key="6">
    <source>
        <dbReference type="ARBA" id="ARBA00022617"/>
    </source>
</evidence>
<dbReference type="GO" id="GO:0020037">
    <property type="term" value="F:heme binding"/>
    <property type="evidence" value="ECO:0007669"/>
    <property type="project" value="InterPro"/>
</dbReference>
<proteinExistence type="inferred from homology"/>
<keyword evidence="9" id="KW-0492">Microsome</keyword>
<dbReference type="PRINTS" id="PR00463">
    <property type="entry name" value="EP450I"/>
</dbReference>
<dbReference type="Gene3D" id="1.10.630.10">
    <property type="entry name" value="Cytochrome P450"/>
    <property type="match status" value="1"/>
</dbReference>
<dbReference type="GO" id="GO:0006805">
    <property type="term" value="P:xenobiotic metabolic process"/>
    <property type="evidence" value="ECO:0007669"/>
    <property type="project" value="TreeGrafter"/>
</dbReference>
<evidence type="ECO:0000256" key="7">
    <source>
        <dbReference type="ARBA" id="ARBA00022723"/>
    </source>
</evidence>
<evidence type="ECO:0000256" key="13">
    <source>
        <dbReference type="ARBA" id="ARBA00023136"/>
    </source>
</evidence>
<evidence type="ECO:0000256" key="5">
    <source>
        <dbReference type="ARBA" id="ARBA00010617"/>
    </source>
</evidence>
<dbReference type="GO" id="GO:0016712">
    <property type="term" value="F:oxidoreductase activity, acting on paired donors, with incorporation or reduction of molecular oxygen, reduced flavin or flavoprotein as one donor, and incorporation of one atom of oxygen"/>
    <property type="evidence" value="ECO:0007669"/>
    <property type="project" value="TreeGrafter"/>
</dbReference>
<evidence type="ECO:0000256" key="9">
    <source>
        <dbReference type="ARBA" id="ARBA00022848"/>
    </source>
</evidence>
<evidence type="ECO:0000256" key="12">
    <source>
        <dbReference type="ARBA" id="ARBA00023033"/>
    </source>
</evidence>
<dbReference type="Proteomes" id="UP000694867">
    <property type="component" value="Unplaced"/>
</dbReference>
<gene>
    <name evidence="15" type="primary">LOC100906940</name>
</gene>
<keyword evidence="8" id="KW-0256">Endoplasmic reticulum</keyword>
<keyword evidence="10" id="KW-0560">Oxidoreductase</keyword>
<keyword evidence="11" id="KW-0408">Iron</keyword>
<evidence type="ECO:0000256" key="8">
    <source>
        <dbReference type="ARBA" id="ARBA00022824"/>
    </source>
</evidence>
<organism evidence="14 15">
    <name type="scientific">Galendromus occidentalis</name>
    <name type="common">western predatory mite</name>
    <dbReference type="NCBI Taxonomy" id="34638"/>
    <lineage>
        <taxon>Eukaryota</taxon>
        <taxon>Metazoa</taxon>
        <taxon>Ecdysozoa</taxon>
        <taxon>Arthropoda</taxon>
        <taxon>Chelicerata</taxon>
        <taxon>Arachnida</taxon>
        <taxon>Acari</taxon>
        <taxon>Parasitiformes</taxon>
        <taxon>Mesostigmata</taxon>
        <taxon>Gamasina</taxon>
        <taxon>Phytoseioidea</taxon>
        <taxon>Phytoseiidae</taxon>
        <taxon>Typhlodrominae</taxon>
        <taxon>Galendromus</taxon>
    </lineage>
</organism>
<evidence type="ECO:0000256" key="4">
    <source>
        <dbReference type="ARBA" id="ARBA00004406"/>
    </source>
</evidence>
<keyword evidence="13" id="KW-0472">Membrane</keyword>
<dbReference type="PANTHER" id="PTHR24300:SF375">
    <property type="entry name" value="CYTOCHROME P450 FAMILY"/>
    <property type="match status" value="1"/>
</dbReference>
<dbReference type="RefSeq" id="XP_018495238.1">
    <property type="nucleotide sequence ID" value="XM_018639722.1"/>
</dbReference>
<dbReference type="FunFam" id="1.10.630.10:FF:000238">
    <property type="entry name" value="Cytochrome P450 2A6"/>
    <property type="match status" value="1"/>
</dbReference>
<accession>A0AAJ7P9Q6</accession>
<evidence type="ECO:0000313" key="14">
    <source>
        <dbReference type="Proteomes" id="UP000694867"/>
    </source>
</evidence>
<dbReference type="InterPro" id="IPR002401">
    <property type="entry name" value="Cyt_P450_E_grp-I"/>
</dbReference>
<dbReference type="InterPro" id="IPR001128">
    <property type="entry name" value="Cyt_P450"/>
</dbReference>
<keyword evidence="7" id="KW-0479">Metal-binding</keyword>
<dbReference type="SUPFAM" id="SSF48264">
    <property type="entry name" value="Cytochrome P450"/>
    <property type="match status" value="1"/>
</dbReference>
<keyword evidence="14" id="KW-1185">Reference proteome</keyword>
<dbReference type="GO" id="GO:0005789">
    <property type="term" value="C:endoplasmic reticulum membrane"/>
    <property type="evidence" value="ECO:0007669"/>
    <property type="project" value="UniProtKB-SubCell"/>
</dbReference>
<dbReference type="GeneID" id="100906940"/>
<evidence type="ECO:0000313" key="15">
    <source>
        <dbReference type="RefSeq" id="XP_018495238.1"/>
    </source>
</evidence>
<sequence length="428" mass="50333">MIEVLLFAAVLLSFYIYRRFFTNLPPGPICWYPFVGYLPFLTKDPPRHLDKLRQKYGDVFGLYFGSRYVVCLAEFQTMKEVFNKDTVLERPPEVPFAIYEDSMGLMTLNGPFWQEQRRYAVQLFKEFAFTDKTLEHHIQMEVSHLLKEIDKVVGKPIEPTVLLIPSMSNIISSLAFGKRFEYCDPDRIMLDELIMEIPRRAGQVAYVHYMPWVKKIMLWLKWGSCNKLREALIRREAFCEKRVKLHEESFQEGTFRDYIDYFLHEMQKETRRSSFQRNVLVGNVSSFFGAGSETVRTTIDWLLLVATAFPDVRKKVQSEIDRVIGDRSPVWDDNKSMPYTMAVIWEVFRWKPINPINILRRCTQEMNVKGYRIPKGSIVVSCIWSIHNDPKVFDDPNEFKPERFLKTGDDGEVKVFKPDNLIPFSFGE</sequence>
<dbReference type="GO" id="GO:0006082">
    <property type="term" value="P:organic acid metabolic process"/>
    <property type="evidence" value="ECO:0007669"/>
    <property type="project" value="TreeGrafter"/>
</dbReference>
<dbReference type="GO" id="GO:0005506">
    <property type="term" value="F:iron ion binding"/>
    <property type="evidence" value="ECO:0007669"/>
    <property type="project" value="InterPro"/>
</dbReference>
<comment type="subcellular location">
    <subcellularLocation>
        <location evidence="4">Endoplasmic reticulum membrane</location>
        <topology evidence="4">Peripheral membrane protein</topology>
    </subcellularLocation>
    <subcellularLocation>
        <location evidence="3">Microsome membrane</location>
        <topology evidence="3">Peripheral membrane protein</topology>
    </subcellularLocation>
</comment>
<dbReference type="AlphaFoldDB" id="A0AAJ7P9Q6"/>
<evidence type="ECO:0000256" key="2">
    <source>
        <dbReference type="ARBA" id="ARBA00003690"/>
    </source>
</evidence>
<dbReference type="InterPro" id="IPR036396">
    <property type="entry name" value="Cyt_P450_sf"/>
</dbReference>
<protein>
    <submittedName>
        <fullName evidence="15">Cytochrome P450 2J6</fullName>
    </submittedName>
</protein>
<evidence type="ECO:0000256" key="3">
    <source>
        <dbReference type="ARBA" id="ARBA00004174"/>
    </source>
</evidence>
<comment type="function">
    <text evidence="2">May be involved in the metabolism of insect hormones and in the breakdown of synthetic insecticides.</text>
</comment>
<keyword evidence="12" id="KW-0503">Monooxygenase</keyword>